<feature type="chain" id="PRO_5014682307" evidence="1">
    <location>
        <begin position="19"/>
        <end position="71"/>
    </location>
</feature>
<feature type="signal peptide" evidence="1">
    <location>
        <begin position="1"/>
        <end position="18"/>
    </location>
</feature>
<dbReference type="EMBL" id="GGFM01009008">
    <property type="protein sequence ID" value="MBW29759.1"/>
    <property type="molecule type" value="Transcribed_RNA"/>
</dbReference>
<evidence type="ECO:0000313" key="2">
    <source>
        <dbReference type="EMBL" id="MBW29759.1"/>
    </source>
</evidence>
<keyword evidence="1" id="KW-0732">Signal</keyword>
<accession>A0A2M3ZML8</accession>
<proteinExistence type="predicted"/>
<evidence type="ECO:0000256" key="1">
    <source>
        <dbReference type="SAM" id="SignalP"/>
    </source>
</evidence>
<sequence length="71" mass="7615">MFCFDLLVLIGGMYLCHGAEHTYSLYQTHTGPDISIVSFRYGASSSSSTFKSSSAAILSERCAFRGCCSGS</sequence>
<organism evidence="2">
    <name type="scientific">Anopheles braziliensis</name>
    <dbReference type="NCBI Taxonomy" id="58242"/>
    <lineage>
        <taxon>Eukaryota</taxon>
        <taxon>Metazoa</taxon>
        <taxon>Ecdysozoa</taxon>
        <taxon>Arthropoda</taxon>
        <taxon>Hexapoda</taxon>
        <taxon>Insecta</taxon>
        <taxon>Pterygota</taxon>
        <taxon>Neoptera</taxon>
        <taxon>Endopterygota</taxon>
        <taxon>Diptera</taxon>
        <taxon>Nematocera</taxon>
        <taxon>Culicoidea</taxon>
        <taxon>Culicidae</taxon>
        <taxon>Anophelinae</taxon>
        <taxon>Anopheles</taxon>
    </lineage>
</organism>
<name>A0A2M3ZML8_9DIPT</name>
<reference evidence="2" key="1">
    <citation type="submission" date="2018-01" db="EMBL/GenBank/DDBJ databases">
        <title>An insight into the sialome of Amazonian anophelines.</title>
        <authorList>
            <person name="Ribeiro J.M."/>
            <person name="Scarpassa V."/>
            <person name="Calvo E."/>
        </authorList>
    </citation>
    <scope>NUCLEOTIDE SEQUENCE</scope>
    <source>
        <tissue evidence="2">Salivary glands</tissue>
    </source>
</reference>
<dbReference type="AlphaFoldDB" id="A0A2M3ZML8"/>
<protein>
    <submittedName>
        <fullName evidence="2">Putative secreted peptide</fullName>
    </submittedName>
</protein>